<feature type="transmembrane region" description="Helical" evidence="12">
    <location>
        <begin position="277"/>
        <end position="297"/>
    </location>
</feature>
<feature type="region of interest" description="Disordered" evidence="11">
    <location>
        <begin position="469"/>
        <end position="489"/>
    </location>
</feature>
<evidence type="ECO:0000256" key="10">
    <source>
        <dbReference type="ARBA" id="ARBA00023224"/>
    </source>
</evidence>
<evidence type="ECO:0000256" key="11">
    <source>
        <dbReference type="SAM" id="MobiDB-lite"/>
    </source>
</evidence>
<evidence type="ECO:0000313" key="15">
    <source>
        <dbReference type="EMBL" id="KAK3103992.1"/>
    </source>
</evidence>
<dbReference type="PROSITE" id="PS00649">
    <property type="entry name" value="G_PROTEIN_RECEP_F2_1"/>
    <property type="match status" value="1"/>
</dbReference>
<dbReference type="Pfam" id="PF02793">
    <property type="entry name" value="HRM"/>
    <property type="match status" value="1"/>
</dbReference>
<protein>
    <submittedName>
        <fullName evidence="15">Uncharacterized protein</fullName>
    </submittedName>
</protein>
<accession>A0AA88YMV7</accession>
<keyword evidence="5 12" id="KW-1133">Transmembrane helix</keyword>
<dbReference type="PROSITE" id="PS50261">
    <property type="entry name" value="G_PROTEIN_RECEP_F2_4"/>
    <property type="match status" value="1"/>
</dbReference>
<dbReference type="InterPro" id="IPR036445">
    <property type="entry name" value="GPCR_2_extracell_dom_sf"/>
</dbReference>
<dbReference type="SUPFAM" id="SSF111418">
    <property type="entry name" value="Hormone receptor domain"/>
    <property type="match status" value="1"/>
</dbReference>
<dbReference type="InterPro" id="IPR050332">
    <property type="entry name" value="GPCR_2"/>
</dbReference>
<dbReference type="GO" id="GO:0007188">
    <property type="term" value="P:adenylate cyclase-modulating G protein-coupled receptor signaling pathway"/>
    <property type="evidence" value="ECO:0007669"/>
    <property type="project" value="TreeGrafter"/>
</dbReference>
<organism evidence="15 16">
    <name type="scientific">Pinctada imbricata</name>
    <name type="common">Atlantic pearl-oyster</name>
    <name type="synonym">Pinctada martensii</name>
    <dbReference type="NCBI Taxonomy" id="66713"/>
    <lineage>
        <taxon>Eukaryota</taxon>
        <taxon>Metazoa</taxon>
        <taxon>Spiralia</taxon>
        <taxon>Lophotrochozoa</taxon>
        <taxon>Mollusca</taxon>
        <taxon>Bivalvia</taxon>
        <taxon>Autobranchia</taxon>
        <taxon>Pteriomorphia</taxon>
        <taxon>Pterioida</taxon>
        <taxon>Pterioidea</taxon>
        <taxon>Pteriidae</taxon>
        <taxon>Pinctada</taxon>
    </lineage>
</organism>
<feature type="domain" description="G-protein coupled receptors family 2 profile 1" evidence="13">
    <location>
        <begin position="70"/>
        <end position="152"/>
    </location>
</feature>
<proteinExistence type="inferred from homology"/>
<dbReference type="AlphaFoldDB" id="A0AA88YMV7"/>
<dbReference type="GO" id="GO:0005886">
    <property type="term" value="C:plasma membrane"/>
    <property type="evidence" value="ECO:0007669"/>
    <property type="project" value="UniProtKB-SubCell"/>
</dbReference>
<keyword evidence="6" id="KW-0297">G-protein coupled receptor</keyword>
<evidence type="ECO:0000256" key="7">
    <source>
        <dbReference type="ARBA" id="ARBA00023136"/>
    </source>
</evidence>
<dbReference type="GO" id="GO:0008528">
    <property type="term" value="F:G protein-coupled peptide receptor activity"/>
    <property type="evidence" value="ECO:0007669"/>
    <property type="project" value="TreeGrafter"/>
</dbReference>
<evidence type="ECO:0000256" key="5">
    <source>
        <dbReference type="ARBA" id="ARBA00022989"/>
    </source>
</evidence>
<evidence type="ECO:0000256" key="8">
    <source>
        <dbReference type="ARBA" id="ARBA00023170"/>
    </source>
</evidence>
<evidence type="ECO:0000256" key="1">
    <source>
        <dbReference type="ARBA" id="ARBA00004651"/>
    </source>
</evidence>
<dbReference type="EMBL" id="VSWD01000005">
    <property type="protein sequence ID" value="KAK3103992.1"/>
    <property type="molecule type" value="Genomic_DNA"/>
</dbReference>
<keyword evidence="7 12" id="KW-0472">Membrane</keyword>
<reference evidence="15" key="1">
    <citation type="submission" date="2019-08" db="EMBL/GenBank/DDBJ databases">
        <title>The improved chromosome-level genome for the pearl oyster Pinctada fucata martensii using PacBio sequencing and Hi-C.</title>
        <authorList>
            <person name="Zheng Z."/>
        </authorList>
    </citation>
    <scope>NUCLEOTIDE SEQUENCE</scope>
    <source>
        <strain evidence="15">ZZ-2019</strain>
        <tissue evidence="15">Adductor muscle</tissue>
    </source>
</reference>
<keyword evidence="3" id="KW-1003">Cell membrane</keyword>
<evidence type="ECO:0000259" key="13">
    <source>
        <dbReference type="PROSITE" id="PS50227"/>
    </source>
</evidence>
<keyword evidence="10" id="KW-0807">Transducer</keyword>
<evidence type="ECO:0000256" key="12">
    <source>
        <dbReference type="SAM" id="Phobius"/>
    </source>
</evidence>
<evidence type="ECO:0000256" key="6">
    <source>
        <dbReference type="ARBA" id="ARBA00023040"/>
    </source>
</evidence>
<evidence type="ECO:0000256" key="9">
    <source>
        <dbReference type="ARBA" id="ARBA00023180"/>
    </source>
</evidence>
<evidence type="ECO:0000256" key="2">
    <source>
        <dbReference type="ARBA" id="ARBA00005314"/>
    </source>
</evidence>
<feature type="transmembrane region" description="Helical" evidence="12">
    <location>
        <begin position="252"/>
        <end position="270"/>
    </location>
</feature>
<comment type="caution">
    <text evidence="15">The sequence shown here is derived from an EMBL/GenBank/DDBJ whole genome shotgun (WGS) entry which is preliminary data.</text>
</comment>
<dbReference type="PANTHER" id="PTHR45620">
    <property type="entry name" value="PDF RECEPTOR-LIKE PROTEIN-RELATED"/>
    <property type="match status" value="1"/>
</dbReference>
<evidence type="ECO:0000256" key="3">
    <source>
        <dbReference type="ARBA" id="ARBA00022475"/>
    </source>
</evidence>
<dbReference type="GO" id="GO:0007166">
    <property type="term" value="P:cell surface receptor signaling pathway"/>
    <property type="evidence" value="ECO:0007669"/>
    <property type="project" value="InterPro"/>
</dbReference>
<keyword evidence="9" id="KW-0325">Glycoprotein</keyword>
<feature type="region of interest" description="Disordered" evidence="11">
    <location>
        <begin position="369"/>
        <end position="393"/>
    </location>
</feature>
<feature type="domain" description="G-protein coupled receptors family 2 profile 2" evidence="14">
    <location>
        <begin position="159"/>
        <end position="298"/>
    </location>
</feature>
<feature type="region of interest" description="Disordered" evidence="11">
    <location>
        <begin position="420"/>
        <end position="452"/>
    </location>
</feature>
<feature type="compositionally biased region" description="Low complexity" evidence="11">
    <location>
        <begin position="379"/>
        <end position="392"/>
    </location>
</feature>
<dbReference type="PANTHER" id="PTHR45620:SF42">
    <property type="entry name" value="G-PROTEIN COUPLED RECEPTOR SEB-2"/>
    <property type="match status" value="1"/>
</dbReference>
<sequence length="489" mass="55661">MCYFYLVKDNPAYLRIRNVTGHNVADALCNLQTGCVLPDILVDASINKVCESLSELKCTQWKMCCTDAWNCCQTQKKRKRPEELACPQTWDGWGCWDYAKPGSLNHNTCPKFLDINTDTAQAAKNCTENGTWYIDTDINMEKTDYSGCKPTPLELNRGSTLISIVLNSIGLLLLTPAIIVFLVFRPLRCQHRIQIHIQLFLSLLISGIFILSWDVRVRWEMVENNDDVIVTKYHNTCKALSILRRFGRISPFYWMLSEGFFLHMLLVRAFQPHKRIYGYYIFSWGLPVLSVIMYAVLRKTLDDDESKTRETRALKATFILIPLFGLQQFFQIYQPLPGDTGSQFFQIADAILSNSQVITQIKNYLKNRKYRNTGRRKSSTSQTTSRRLSASSINVNGGLPNTASFLNLVKTAAAIAEEEVYTDNDDQNESTDNNNVECVTDKSDKDHGDQNNQITINITSNSLDVIQSSDNESTDVQNGIKMKTFKTTD</sequence>
<keyword evidence="8" id="KW-0675">Receptor</keyword>
<evidence type="ECO:0000256" key="4">
    <source>
        <dbReference type="ARBA" id="ARBA00022692"/>
    </source>
</evidence>
<dbReference type="InterPro" id="IPR017983">
    <property type="entry name" value="GPCR_2_secretin-like_CS"/>
</dbReference>
<keyword evidence="16" id="KW-1185">Reference proteome</keyword>
<name>A0AA88YMV7_PINIB</name>
<dbReference type="Gene3D" id="4.10.1240.10">
    <property type="entry name" value="GPCR, family 2, extracellular hormone receptor domain"/>
    <property type="match status" value="1"/>
</dbReference>
<dbReference type="InterPro" id="IPR000832">
    <property type="entry name" value="GPCR_2_secretin-like"/>
</dbReference>
<comment type="subcellular location">
    <subcellularLocation>
        <location evidence="1">Cell membrane</location>
        <topology evidence="1">Multi-pass membrane protein</topology>
    </subcellularLocation>
</comment>
<gene>
    <name evidence="15" type="ORF">FSP39_023488</name>
</gene>
<keyword evidence="4 12" id="KW-0812">Transmembrane</keyword>
<feature type="compositionally biased region" description="Basic and acidic residues" evidence="11">
    <location>
        <begin position="439"/>
        <end position="449"/>
    </location>
</feature>
<dbReference type="PROSITE" id="PS50227">
    <property type="entry name" value="G_PROTEIN_RECEP_F2_3"/>
    <property type="match status" value="1"/>
</dbReference>
<dbReference type="Proteomes" id="UP001186944">
    <property type="component" value="Unassembled WGS sequence"/>
</dbReference>
<dbReference type="Pfam" id="PF00002">
    <property type="entry name" value="7tm_2"/>
    <property type="match status" value="1"/>
</dbReference>
<dbReference type="InterPro" id="IPR017981">
    <property type="entry name" value="GPCR_2-like_7TM"/>
</dbReference>
<dbReference type="Gene3D" id="1.20.1070.10">
    <property type="entry name" value="Rhodopsin 7-helix transmembrane proteins"/>
    <property type="match status" value="1"/>
</dbReference>
<dbReference type="InterPro" id="IPR001879">
    <property type="entry name" value="GPCR_2_extracellular_dom"/>
</dbReference>
<feature type="transmembrane region" description="Helical" evidence="12">
    <location>
        <begin position="195"/>
        <end position="213"/>
    </location>
</feature>
<evidence type="ECO:0000259" key="14">
    <source>
        <dbReference type="PROSITE" id="PS50261"/>
    </source>
</evidence>
<evidence type="ECO:0000313" key="16">
    <source>
        <dbReference type="Proteomes" id="UP001186944"/>
    </source>
</evidence>
<dbReference type="PRINTS" id="PR00249">
    <property type="entry name" value="GPCRSECRETIN"/>
</dbReference>
<feature type="compositionally biased region" description="Acidic residues" evidence="11">
    <location>
        <begin position="420"/>
        <end position="429"/>
    </location>
</feature>
<dbReference type="SMART" id="SM00008">
    <property type="entry name" value="HormR"/>
    <property type="match status" value="1"/>
</dbReference>
<feature type="transmembrane region" description="Helical" evidence="12">
    <location>
        <begin position="161"/>
        <end position="183"/>
    </location>
</feature>
<comment type="similarity">
    <text evidence="2">Belongs to the G-protein coupled receptor 2 family.</text>
</comment>
<feature type="compositionally biased region" description="Basic residues" evidence="11">
    <location>
        <begin position="369"/>
        <end position="378"/>
    </location>
</feature>